<dbReference type="PANTHER" id="PTHR21261:SF3">
    <property type="entry name" value="BEATEN PATH VII"/>
    <property type="match status" value="1"/>
</dbReference>
<sequence length="231" mass="26176">MGDPREKLPTSDIVWHDSNMRDQNPVHLGERFQAQQERRKKSPRDKCIARNTYSSVRDVINLDHNAGSTLSVHAQYEVARRAMTFHVELKMPRYVLAGDSATLRCEHSVGPQQLRKVEWLKGNTKIFQYVKGRTPPFRSYRTPGAELDRATRRRKPLQECRGSIGIGCSTGPYVYRQLAGMREVVEACVSLSRHPSLFTAACLLATSVFGRAPDTCYTSSDVYTDLWTGRA</sequence>
<accession>A0ABQ9HZ85</accession>
<feature type="region of interest" description="Disordered" evidence="1">
    <location>
        <begin position="1"/>
        <end position="26"/>
    </location>
</feature>
<keyword evidence="3" id="KW-1185">Reference proteome</keyword>
<protein>
    <recommendedName>
        <fullName evidence="4">Ig-like domain-containing protein</fullName>
    </recommendedName>
</protein>
<dbReference type="EMBL" id="JARBHB010000003">
    <property type="protein sequence ID" value="KAJ8889700.1"/>
    <property type="molecule type" value="Genomic_DNA"/>
</dbReference>
<evidence type="ECO:0008006" key="4">
    <source>
        <dbReference type="Google" id="ProtNLM"/>
    </source>
</evidence>
<evidence type="ECO:0000313" key="2">
    <source>
        <dbReference type="EMBL" id="KAJ8889700.1"/>
    </source>
</evidence>
<comment type="caution">
    <text evidence="2">The sequence shown here is derived from an EMBL/GenBank/DDBJ whole genome shotgun (WGS) entry which is preliminary data.</text>
</comment>
<name>A0ABQ9HZ85_9NEOP</name>
<gene>
    <name evidence="2" type="ORF">PR048_009201</name>
</gene>
<proteinExistence type="predicted"/>
<organism evidence="2 3">
    <name type="scientific">Dryococelus australis</name>
    <dbReference type="NCBI Taxonomy" id="614101"/>
    <lineage>
        <taxon>Eukaryota</taxon>
        <taxon>Metazoa</taxon>
        <taxon>Ecdysozoa</taxon>
        <taxon>Arthropoda</taxon>
        <taxon>Hexapoda</taxon>
        <taxon>Insecta</taxon>
        <taxon>Pterygota</taxon>
        <taxon>Neoptera</taxon>
        <taxon>Polyneoptera</taxon>
        <taxon>Phasmatodea</taxon>
        <taxon>Verophasmatodea</taxon>
        <taxon>Anareolatae</taxon>
        <taxon>Phasmatidae</taxon>
        <taxon>Eurycanthinae</taxon>
        <taxon>Dryococelus</taxon>
    </lineage>
</organism>
<evidence type="ECO:0000256" key="1">
    <source>
        <dbReference type="SAM" id="MobiDB-lite"/>
    </source>
</evidence>
<reference evidence="2 3" key="1">
    <citation type="submission" date="2023-02" db="EMBL/GenBank/DDBJ databases">
        <title>LHISI_Scaffold_Assembly.</title>
        <authorList>
            <person name="Stuart O.P."/>
            <person name="Cleave R."/>
            <person name="Magrath M.J.L."/>
            <person name="Mikheyev A.S."/>
        </authorList>
    </citation>
    <scope>NUCLEOTIDE SEQUENCE [LARGE SCALE GENOMIC DNA]</scope>
    <source>
        <strain evidence="2">Daus_M_001</strain>
        <tissue evidence="2">Leg muscle</tissue>
    </source>
</reference>
<feature type="compositionally biased region" description="Basic and acidic residues" evidence="1">
    <location>
        <begin position="1"/>
        <end position="20"/>
    </location>
</feature>
<dbReference type="PANTHER" id="PTHR21261">
    <property type="entry name" value="BEAT PROTEIN"/>
    <property type="match status" value="1"/>
</dbReference>
<evidence type="ECO:0000313" key="3">
    <source>
        <dbReference type="Proteomes" id="UP001159363"/>
    </source>
</evidence>
<dbReference type="Proteomes" id="UP001159363">
    <property type="component" value="Chromosome 3"/>
</dbReference>